<evidence type="ECO:0000313" key="6">
    <source>
        <dbReference type="Proteomes" id="UP000532746"/>
    </source>
</evidence>
<feature type="domain" description="Type I restriction modification DNA specificity" evidence="4">
    <location>
        <begin position="207"/>
        <end position="383"/>
    </location>
</feature>
<dbReference type="PANTHER" id="PTHR30408">
    <property type="entry name" value="TYPE-1 RESTRICTION ENZYME ECOKI SPECIFICITY PROTEIN"/>
    <property type="match status" value="1"/>
</dbReference>
<dbReference type="InterPro" id="IPR044946">
    <property type="entry name" value="Restrct_endonuc_typeI_TRD_sf"/>
</dbReference>
<keyword evidence="5" id="KW-0378">Hydrolase</keyword>
<name>A0A7W9T0L5_9BACT</name>
<dbReference type="Gene3D" id="3.90.220.20">
    <property type="entry name" value="DNA methylase specificity domains"/>
    <property type="match status" value="2"/>
</dbReference>
<dbReference type="CDD" id="cd17256">
    <property type="entry name" value="RMtype1_S_EcoJA65PI-TRD1-CR1_like"/>
    <property type="match status" value="1"/>
</dbReference>
<dbReference type="RefSeq" id="WP_183402967.1">
    <property type="nucleotide sequence ID" value="NZ_JACHGG010000002.1"/>
</dbReference>
<dbReference type="GO" id="GO:0009035">
    <property type="term" value="F:type I site-specific deoxyribonuclease activity"/>
    <property type="evidence" value="ECO:0007669"/>
    <property type="project" value="UniProtKB-EC"/>
</dbReference>
<evidence type="ECO:0000313" key="5">
    <source>
        <dbReference type="EMBL" id="MBB6058873.1"/>
    </source>
</evidence>
<dbReference type="GO" id="GO:0003677">
    <property type="term" value="F:DNA binding"/>
    <property type="evidence" value="ECO:0007669"/>
    <property type="project" value="UniProtKB-KW"/>
</dbReference>
<protein>
    <submittedName>
        <fullName evidence="5">Type I restriction enzyme S subunit</fullName>
        <ecNumber evidence="5">3.1.21.3</ecNumber>
    </submittedName>
</protein>
<dbReference type="Proteomes" id="UP000532746">
    <property type="component" value="Unassembled WGS sequence"/>
</dbReference>
<dbReference type="Gene3D" id="1.10.287.1120">
    <property type="entry name" value="Bipartite methylase S protein"/>
    <property type="match status" value="1"/>
</dbReference>
<comment type="caution">
    <text evidence="5">The sequence shown here is derived from an EMBL/GenBank/DDBJ whole genome shotgun (WGS) entry which is preliminary data.</text>
</comment>
<comment type="similarity">
    <text evidence="1">Belongs to the type-I restriction system S methylase family.</text>
</comment>
<dbReference type="Pfam" id="PF01420">
    <property type="entry name" value="Methylase_S"/>
    <property type="match status" value="2"/>
</dbReference>
<keyword evidence="3" id="KW-0238">DNA-binding</keyword>
<dbReference type="EMBL" id="JACHGG010000002">
    <property type="protein sequence ID" value="MBB6058873.1"/>
    <property type="molecule type" value="Genomic_DNA"/>
</dbReference>
<keyword evidence="6" id="KW-1185">Reference proteome</keyword>
<dbReference type="EC" id="3.1.21.3" evidence="5"/>
<reference evidence="5 6" key="1">
    <citation type="submission" date="2020-08" db="EMBL/GenBank/DDBJ databases">
        <title>Genomic Encyclopedia of Type Strains, Phase IV (KMG-IV): sequencing the most valuable type-strain genomes for metagenomic binning, comparative biology and taxonomic classification.</title>
        <authorList>
            <person name="Goeker M."/>
        </authorList>
    </citation>
    <scope>NUCLEOTIDE SEQUENCE [LARGE SCALE GENOMIC DNA]</scope>
    <source>
        <strain evidence="5 6">DSM 26718</strain>
    </source>
</reference>
<dbReference type="PANTHER" id="PTHR30408:SF12">
    <property type="entry name" value="TYPE I RESTRICTION ENZYME MJAVIII SPECIFICITY SUBUNIT"/>
    <property type="match status" value="1"/>
</dbReference>
<evidence type="ECO:0000256" key="1">
    <source>
        <dbReference type="ARBA" id="ARBA00010923"/>
    </source>
</evidence>
<gene>
    <name evidence="5" type="ORF">HNQ93_001719</name>
</gene>
<evidence type="ECO:0000259" key="4">
    <source>
        <dbReference type="Pfam" id="PF01420"/>
    </source>
</evidence>
<dbReference type="SUPFAM" id="SSF116734">
    <property type="entry name" value="DNA methylase specificity domain"/>
    <property type="match status" value="2"/>
</dbReference>
<evidence type="ECO:0000256" key="2">
    <source>
        <dbReference type="ARBA" id="ARBA00022747"/>
    </source>
</evidence>
<proteinExistence type="inferred from homology"/>
<sequence>MKIGMKQTVIGEIPEDWSVDKIGTLASFQKGKKVDTIKGPIEGSTPVIGASGFSGKYDTFTISEAGISCNKEDILMLWDGERSGLCSIGHNGIIGSTVSKITPKHGVNAKYLFYHLQKDFDWIQRNRTGSGIPHVPSSLPSMLVVALPPLAEQQKIAEILSTVDEKIAVIDEQLVQTQELKKGLMQRLLTRGIGHTTFKDSSLGQIPESWDTVTIGEVADVKGGKRLPKGYTLTQETTPYPYIRVSDMYMGGIDTSSILYVPVEIQHTIARYTISKDDLFISVAGTLGLVGEIPPILNGANLTENADKLTKITCEKKFLLYVMKSPLIQDAIERERTNNAQPKLALAKIRDFVIPLPNKKEQRRIAEILTTVDDKLQVLTDKKTQYQELKRGLMQQLLTGQRRVKVAEPAMA</sequence>
<dbReference type="InterPro" id="IPR052021">
    <property type="entry name" value="Type-I_RS_S_subunit"/>
</dbReference>
<organism evidence="5 6">
    <name type="scientific">Hymenobacter luteus</name>
    <dbReference type="NCBI Taxonomy" id="1411122"/>
    <lineage>
        <taxon>Bacteria</taxon>
        <taxon>Pseudomonadati</taxon>
        <taxon>Bacteroidota</taxon>
        <taxon>Cytophagia</taxon>
        <taxon>Cytophagales</taxon>
        <taxon>Hymenobacteraceae</taxon>
        <taxon>Hymenobacter</taxon>
    </lineage>
</organism>
<dbReference type="AlphaFoldDB" id="A0A7W9T0L5"/>
<dbReference type="GO" id="GO:0009307">
    <property type="term" value="P:DNA restriction-modification system"/>
    <property type="evidence" value="ECO:0007669"/>
    <property type="project" value="UniProtKB-KW"/>
</dbReference>
<keyword evidence="2" id="KW-0680">Restriction system</keyword>
<accession>A0A7W9T0L5</accession>
<evidence type="ECO:0000256" key="3">
    <source>
        <dbReference type="ARBA" id="ARBA00023125"/>
    </source>
</evidence>
<feature type="domain" description="Type I restriction modification DNA specificity" evidence="4">
    <location>
        <begin position="14"/>
        <end position="171"/>
    </location>
</feature>
<dbReference type="InterPro" id="IPR000055">
    <property type="entry name" value="Restrct_endonuc_typeI_TRD"/>
</dbReference>